<gene>
    <name evidence="2" type="ORF">ACFP3U_24395</name>
</gene>
<keyword evidence="3" id="KW-1185">Reference proteome</keyword>
<evidence type="ECO:0000313" key="3">
    <source>
        <dbReference type="Proteomes" id="UP001595975"/>
    </source>
</evidence>
<proteinExistence type="predicted"/>
<accession>A0ABW0X6E1</accession>
<dbReference type="Proteomes" id="UP001595975">
    <property type="component" value="Unassembled WGS sequence"/>
</dbReference>
<dbReference type="Pfam" id="PF00565">
    <property type="entry name" value="SNase"/>
    <property type="match status" value="1"/>
</dbReference>
<evidence type="ECO:0000259" key="1">
    <source>
        <dbReference type="Pfam" id="PF00565"/>
    </source>
</evidence>
<protein>
    <submittedName>
        <fullName evidence="2">Thermonuclease family protein</fullName>
    </submittedName>
</protein>
<comment type="caution">
    <text evidence="2">The sequence shown here is derived from an EMBL/GenBank/DDBJ whole genome shotgun (WGS) entry which is preliminary data.</text>
</comment>
<reference evidence="3" key="1">
    <citation type="journal article" date="2019" name="Int. J. Syst. Evol. Microbiol.">
        <title>The Global Catalogue of Microorganisms (GCM) 10K type strain sequencing project: providing services to taxonomists for standard genome sequencing and annotation.</title>
        <authorList>
            <consortium name="The Broad Institute Genomics Platform"/>
            <consortium name="The Broad Institute Genome Sequencing Center for Infectious Disease"/>
            <person name="Wu L."/>
            <person name="Ma J."/>
        </authorList>
    </citation>
    <scope>NUCLEOTIDE SEQUENCE [LARGE SCALE GENOMIC DNA]</scope>
    <source>
        <strain evidence="3">CGMCC 4.1437</strain>
    </source>
</reference>
<dbReference type="RefSeq" id="WP_380227777.1">
    <property type="nucleotide sequence ID" value="NZ_JBHSOF010000035.1"/>
</dbReference>
<dbReference type="InterPro" id="IPR035437">
    <property type="entry name" value="SNase_OB-fold_sf"/>
</dbReference>
<dbReference type="SUPFAM" id="SSF50199">
    <property type="entry name" value="Staphylococcal nuclease"/>
    <property type="match status" value="1"/>
</dbReference>
<dbReference type="Gene3D" id="2.40.50.90">
    <property type="match status" value="1"/>
</dbReference>
<dbReference type="EMBL" id="JBHSOF010000035">
    <property type="protein sequence ID" value="MFC5666105.1"/>
    <property type="molecule type" value="Genomic_DNA"/>
</dbReference>
<feature type="domain" description="TNase-like" evidence="1">
    <location>
        <begin position="48"/>
        <end position="190"/>
    </location>
</feature>
<organism evidence="2 3">
    <name type="scientific">Kitasatospora misakiensis</name>
    <dbReference type="NCBI Taxonomy" id="67330"/>
    <lineage>
        <taxon>Bacteria</taxon>
        <taxon>Bacillati</taxon>
        <taxon>Actinomycetota</taxon>
        <taxon>Actinomycetes</taxon>
        <taxon>Kitasatosporales</taxon>
        <taxon>Streptomycetaceae</taxon>
        <taxon>Kitasatospora</taxon>
    </lineage>
</organism>
<dbReference type="InterPro" id="IPR016071">
    <property type="entry name" value="Staphylococal_nuclease_OB-fold"/>
</dbReference>
<sequence>MAMLLVVGEYRIIGTEPDGDTIQFIPTNPLAFDKLKDAPVEVKNGVARVRLEGIDALETHYDRTGPRIRQPAEFGDKAAQELLTFLGFGDVQRIGQKVVSANPPQTPGWILTQGGDPFKRCVALLGAGTPPGADGTEPQVDVPLLRTTANHHLLKTGLVYPGFYSKLPRELRNELAAVTRQAREAGLGLWPLDATTAPAGALVTGMASLTEVVILPKLFRRLVDHFNLVEQSLTCFPAYLAGKEDNVEVLSTKTTQLTLAPLVQIINGSAVRMTAQPEDTVYTEN</sequence>
<name>A0ABW0X6E1_9ACTN</name>
<evidence type="ECO:0000313" key="2">
    <source>
        <dbReference type="EMBL" id="MFC5666105.1"/>
    </source>
</evidence>